<dbReference type="Gene3D" id="2.40.70.10">
    <property type="entry name" value="Acid Proteases"/>
    <property type="match status" value="2"/>
</dbReference>
<keyword evidence="1" id="KW-0378">Hydrolase</keyword>
<dbReference type="InterPro" id="IPR034122">
    <property type="entry name" value="Retropepsin-like_bacterial"/>
</dbReference>
<name>A0A8J7TKY3_9BACT</name>
<feature type="region of interest" description="Disordered" evidence="3">
    <location>
        <begin position="117"/>
        <end position="156"/>
    </location>
</feature>
<dbReference type="SUPFAM" id="SSF48452">
    <property type="entry name" value="TPR-like"/>
    <property type="match status" value="1"/>
</dbReference>
<dbReference type="PROSITE" id="PS00141">
    <property type="entry name" value="ASP_PROTEASE"/>
    <property type="match status" value="1"/>
</dbReference>
<dbReference type="EMBL" id="JAFLCK010000010">
    <property type="protein sequence ID" value="MBN8660475.1"/>
    <property type="molecule type" value="Genomic_DNA"/>
</dbReference>
<keyword evidence="4" id="KW-0732">Signal</keyword>
<evidence type="ECO:0000313" key="6">
    <source>
        <dbReference type="EMBL" id="MBN8660475.1"/>
    </source>
</evidence>
<evidence type="ECO:0000256" key="1">
    <source>
        <dbReference type="ARBA" id="ARBA00022801"/>
    </source>
</evidence>
<dbReference type="CDD" id="cd05483">
    <property type="entry name" value="retropepsin_like_bacteria"/>
    <property type="match status" value="2"/>
</dbReference>
<dbReference type="InterPro" id="IPR019734">
    <property type="entry name" value="TPR_rpt"/>
</dbReference>
<proteinExistence type="predicted"/>
<organism evidence="6 7">
    <name type="scientific">Candidatus Obscuribacter phosphatis</name>
    <dbReference type="NCBI Taxonomy" id="1906157"/>
    <lineage>
        <taxon>Bacteria</taxon>
        <taxon>Bacillati</taxon>
        <taxon>Candidatus Melainabacteria</taxon>
        <taxon>Candidatus Obscuribacterales</taxon>
        <taxon>Candidatus Obscuribacteraceae</taxon>
        <taxon>Candidatus Obscuribacter</taxon>
    </lineage>
</organism>
<sequence>MRMKSGVVVKTGVFLAAFVLQAILPGYADDAYTAGVKLLTAKNFNAACQSFQSAVKQDPKNSMAYYYLGLSRHYMGDRNGAMTIYKQVVKGFPGTVAANQALSAIATLDPSAAVAAQQGRSGYPSSGSSSASQGRSLQSGSQAGAQSGSQEGYYGRSAANDLIPDETRVYFTKESNCFVFDVTVNNRPIKMLFDTGAESTVLGRNHMKELGLPVPTGKHHGEAHGVGEGGAQKVWMSKADVSLSNITRKNFPIMVQEYMPGMPLLGQTFFQDFKYTVDNAAHCIHFVKRSRDSGGSIYASLNNDRNAVPFRRMGNEIVVDTEINGKKIPMFFDTGASGVALSPEHLRQLGLEIPEDATTSMSQGIAGDTLCKMFPVSSLKVGPIEKRNFEIGVVMQSNMPYPLLGQTAYSDYQYTIDYNKKLIYFVRR</sequence>
<feature type="repeat" description="TPR" evidence="2">
    <location>
        <begin position="28"/>
        <end position="61"/>
    </location>
</feature>
<dbReference type="AlphaFoldDB" id="A0A8J7TKY3"/>
<feature type="domain" description="Peptidase A2" evidence="5">
    <location>
        <begin position="189"/>
        <end position="269"/>
    </location>
</feature>
<accession>A0A8J7TKY3</accession>
<dbReference type="InterPro" id="IPR001969">
    <property type="entry name" value="Aspartic_peptidase_AS"/>
</dbReference>
<evidence type="ECO:0000313" key="7">
    <source>
        <dbReference type="Proteomes" id="UP000664277"/>
    </source>
</evidence>
<feature type="chain" id="PRO_5035205059" evidence="4">
    <location>
        <begin position="29"/>
        <end position="428"/>
    </location>
</feature>
<comment type="caution">
    <text evidence="6">The sequence shown here is derived from an EMBL/GenBank/DDBJ whole genome shotgun (WGS) entry which is preliminary data.</text>
</comment>
<evidence type="ECO:0000256" key="2">
    <source>
        <dbReference type="PROSITE-ProRule" id="PRU00339"/>
    </source>
</evidence>
<evidence type="ECO:0000259" key="5">
    <source>
        <dbReference type="PROSITE" id="PS50175"/>
    </source>
</evidence>
<dbReference type="GO" id="GO:0004190">
    <property type="term" value="F:aspartic-type endopeptidase activity"/>
    <property type="evidence" value="ECO:0007669"/>
    <property type="project" value="InterPro"/>
</dbReference>
<dbReference type="InterPro" id="IPR011990">
    <property type="entry name" value="TPR-like_helical_dom_sf"/>
</dbReference>
<dbReference type="PROSITE" id="PS50005">
    <property type="entry name" value="TPR"/>
    <property type="match status" value="1"/>
</dbReference>
<dbReference type="GO" id="GO:0006508">
    <property type="term" value="P:proteolysis"/>
    <property type="evidence" value="ECO:0007669"/>
    <property type="project" value="UniProtKB-KW"/>
</dbReference>
<dbReference type="Proteomes" id="UP000664277">
    <property type="component" value="Unassembled WGS sequence"/>
</dbReference>
<evidence type="ECO:0000256" key="3">
    <source>
        <dbReference type="SAM" id="MobiDB-lite"/>
    </source>
</evidence>
<dbReference type="InterPro" id="IPR021109">
    <property type="entry name" value="Peptidase_aspartic_dom_sf"/>
</dbReference>
<protein>
    <submittedName>
        <fullName evidence="6">Retroviral-like aspartic protease family protein</fullName>
    </submittedName>
</protein>
<dbReference type="InterPro" id="IPR001995">
    <property type="entry name" value="Peptidase_A2_cat"/>
</dbReference>
<dbReference type="Pfam" id="PF13975">
    <property type="entry name" value="gag-asp_proteas"/>
    <property type="match status" value="2"/>
</dbReference>
<dbReference type="Pfam" id="PF13174">
    <property type="entry name" value="TPR_6"/>
    <property type="match status" value="1"/>
</dbReference>
<evidence type="ECO:0000256" key="4">
    <source>
        <dbReference type="SAM" id="SignalP"/>
    </source>
</evidence>
<feature type="signal peptide" evidence="4">
    <location>
        <begin position="1"/>
        <end position="28"/>
    </location>
</feature>
<dbReference type="PROSITE" id="PS50175">
    <property type="entry name" value="ASP_PROT_RETROV"/>
    <property type="match status" value="1"/>
</dbReference>
<reference evidence="6" key="1">
    <citation type="submission" date="2021-02" db="EMBL/GenBank/DDBJ databases">
        <title>Genome-Resolved Metagenomics of a Microbial Community Performing Photosynthetic Biological Nutrient Removal.</title>
        <authorList>
            <person name="Mcdaniel E.A."/>
        </authorList>
    </citation>
    <scope>NUCLEOTIDE SEQUENCE</scope>
    <source>
        <strain evidence="6">UWPOB_OBS1</strain>
    </source>
</reference>
<keyword evidence="2" id="KW-0802">TPR repeat</keyword>
<keyword evidence="6" id="KW-0645">Protease</keyword>
<gene>
    <name evidence="6" type="ORF">J0M35_08950</name>
</gene>
<dbReference type="SUPFAM" id="SSF50630">
    <property type="entry name" value="Acid proteases"/>
    <property type="match status" value="2"/>
</dbReference>
<feature type="compositionally biased region" description="Low complexity" evidence="3">
    <location>
        <begin position="117"/>
        <end position="150"/>
    </location>
</feature>
<dbReference type="Gene3D" id="1.25.40.10">
    <property type="entry name" value="Tetratricopeptide repeat domain"/>
    <property type="match status" value="1"/>
</dbReference>